<proteinExistence type="predicted"/>
<dbReference type="InterPro" id="IPR024655">
    <property type="entry name" value="Asl1_glyco_hydro_catalytic"/>
</dbReference>
<dbReference type="AlphaFoldDB" id="A0A8H8QRE4"/>
<evidence type="ECO:0000259" key="2">
    <source>
        <dbReference type="Pfam" id="PF11790"/>
    </source>
</evidence>
<dbReference type="GO" id="GO:0009277">
    <property type="term" value="C:fungal-type cell wall"/>
    <property type="evidence" value="ECO:0007669"/>
    <property type="project" value="TreeGrafter"/>
</dbReference>
<sequence>MVSASTMEQPNVPDIVRRHSHHRRAHNKSCSSKHKPKKVESHLKVPKANSHSKSNSSSESSSQSDDSSSSSSSSSSPSSSSSSANGLSSKNKMGLCWANSNSMPINNFDFGSVSWFYSWDSVPGWDDAPVDKLMYCPMLWGWKNAESFKKNINDNLNSKFNQHKCAMAMNEVNQKGQSAMSPQDGCKLIEEYLLPLKQKGWYLVGPSTTNAPDGKVWYQNFKKACPDTFNKLDSIAIHYYGTSSDDFKQYLQDWHQTFGKDIWVTEVACQDFSGKNNQCSKEESTAFANGIATFMNAQDWVKGFAPFAVIQNLQGVSETQRLSNGNNPTQLFRTYAYAN</sequence>
<feature type="compositionally biased region" description="Basic residues" evidence="1">
    <location>
        <begin position="18"/>
        <end position="37"/>
    </location>
</feature>
<protein>
    <recommendedName>
        <fullName evidence="2">Asl1-like glycosyl hydrolase catalytic domain-containing protein</fullName>
    </recommendedName>
</protein>
<dbReference type="InterPro" id="IPR053183">
    <property type="entry name" value="ASL1"/>
</dbReference>
<dbReference type="Pfam" id="PF11790">
    <property type="entry name" value="Glyco_hydro_cc"/>
    <property type="match status" value="1"/>
</dbReference>
<dbReference type="PANTHER" id="PTHR34154:SF3">
    <property type="entry name" value="ALKALI-SENSITIVE LINKAGE PROTEIN 1"/>
    <property type="match status" value="1"/>
</dbReference>
<dbReference type="SUPFAM" id="SSF51445">
    <property type="entry name" value="(Trans)glycosidases"/>
    <property type="match status" value="1"/>
</dbReference>
<dbReference type="GO" id="GO:0071966">
    <property type="term" value="P:fungal-type cell wall polysaccharide metabolic process"/>
    <property type="evidence" value="ECO:0007669"/>
    <property type="project" value="TreeGrafter"/>
</dbReference>
<keyword evidence="4" id="KW-1185">Reference proteome</keyword>
<evidence type="ECO:0000313" key="4">
    <source>
        <dbReference type="Proteomes" id="UP000658997"/>
    </source>
</evidence>
<organism evidence="3 4">
    <name type="scientific">Ustilago bromivora</name>
    <dbReference type="NCBI Taxonomy" id="307758"/>
    <lineage>
        <taxon>Eukaryota</taxon>
        <taxon>Fungi</taxon>
        <taxon>Dikarya</taxon>
        <taxon>Basidiomycota</taxon>
        <taxon>Ustilaginomycotina</taxon>
        <taxon>Ustilaginomycetes</taxon>
        <taxon>Ustilaginales</taxon>
        <taxon>Ustilaginaceae</taxon>
        <taxon>Ustilago</taxon>
    </lineage>
</organism>
<gene>
    <name evidence="3" type="ORF">UBRO2_05397</name>
</gene>
<feature type="domain" description="Asl1-like glycosyl hydrolase catalytic" evidence="2">
    <location>
        <begin position="94"/>
        <end position="335"/>
    </location>
</feature>
<dbReference type="EMBL" id="ULHB01000164">
    <property type="protein sequence ID" value="SYW84297.1"/>
    <property type="molecule type" value="Genomic_DNA"/>
</dbReference>
<evidence type="ECO:0000313" key="3">
    <source>
        <dbReference type="EMBL" id="SYW84297.1"/>
    </source>
</evidence>
<comment type="caution">
    <text evidence="3">The sequence shown here is derived from an EMBL/GenBank/DDBJ whole genome shotgun (WGS) entry which is preliminary data.</text>
</comment>
<feature type="region of interest" description="Disordered" evidence="1">
    <location>
        <begin position="1"/>
        <end position="88"/>
    </location>
</feature>
<dbReference type="Gene3D" id="3.20.20.80">
    <property type="entry name" value="Glycosidases"/>
    <property type="match status" value="1"/>
</dbReference>
<dbReference type="Proteomes" id="UP000658997">
    <property type="component" value="Unassembled WGS sequence"/>
</dbReference>
<dbReference type="PANTHER" id="PTHR34154">
    <property type="entry name" value="ALKALI-SENSITIVE LINKAGE PROTEIN 1"/>
    <property type="match status" value="1"/>
</dbReference>
<accession>A0A8H8QRE4</accession>
<dbReference type="InterPro" id="IPR017853">
    <property type="entry name" value="GH"/>
</dbReference>
<reference evidence="3" key="1">
    <citation type="submission" date="2018-08" db="EMBL/GenBank/DDBJ databases">
        <authorList>
            <person name="Guldener U."/>
        </authorList>
    </citation>
    <scope>NUCLEOTIDE SEQUENCE</scope>
    <source>
        <strain evidence="3">UB2</strain>
    </source>
</reference>
<feature type="compositionally biased region" description="Low complexity" evidence="1">
    <location>
        <begin position="51"/>
        <end position="88"/>
    </location>
</feature>
<evidence type="ECO:0000256" key="1">
    <source>
        <dbReference type="SAM" id="MobiDB-lite"/>
    </source>
</evidence>
<name>A0A8H8QRE4_9BASI</name>